<gene>
    <name evidence="1" type="ORF">LTR37_007404</name>
</gene>
<organism evidence="1 2">
    <name type="scientific">Vermiconidia calcicola</name>
    <dbReference type="NCBI Taxonomy" id="1690605"/>
    <lineage>
        <taxon>Eukaryota</taxon>
        <taxon>Fungi</taxon>
        <taxon>Dikarya</taxon>
        <taxon>Ascomycota</taxon>
        <taxon>Pezizomycotina</taxon>
        <taxon>Dothideomycetes</taxon>
        <taxon>Dothideomycetidae</taxon>
        <taxon>Mycosphaerellales</taxon>
        <taxon>Extremaceae</taxon>
        <taxon>Vermiconidia</taxon>
    </lineage>
</organism>
<evidence type="ECO:0000313" key="1">
    <source>
        <dbReference type="EMBL" id="KAK3714914.1"/>
    </source>
</evidence>
<evidence type="ECO:0000313" key="2">
    <source>
        <dbReference type="Proteomes" id="UP001281147"/>
    </source>
</evidence>
<dbReference type="EMBL" id="JAUTXU010000052">
    <property type="protein sequence ID" value="KAK3714914.1"/>
    <property type="molecule type" value="Genomic_DNA"/>
</dbReference>
<protein>
    <submittedName>
        <fullName evidence="1">Uncharacterized protein</fullName>
    </submittedName>
</protein>
<comment type="caution">
    <text evidence="1">The sequence shown here is derived from an EMBL/GenBank/DDBJ whole genome shotgun (WGS) entry which is preliminary data.</text>
</comment>
<accession>A0ACC3NEH4</accession>
<keyword evidence="2" id="KW-1185">Reference proteome</keyword>
<reference evidence="1" key="1">
    <citation type="submission" date="2023-07" db="EMBL/GenBank/DDBJ databases">
        <title>Black Yeasts Isolated from many extreme environments.</title>
        <authorList>
            <person name="Coleine C."/>
            <person name="Stajich J.E."/>
            <person name="Selbmann L."/>
        </authorList>
    </citation>
    <scope>NUCLEOTIDE SEQUENCE</scope>
    <source>
        <strain evidence="1">CCFEE 5714</strain>
    </source>
</reference>
<dbReference type="Proteomes" id="UP001281147">
    <property type="component" value="Unassembled WGS sequence"/>
</dbReference>
<name>A0ACC3NEH4_9PEZI</name>
<proteinExistence type="predicted"/>
<sequence>MLHEILLALSGHPSPLFEDGDLQQAPKGISSGRQVPLLSPSERSLLRSIGELSELHRKLRDHIERIASSHDSTICRAVATAIQQAHLARFQDKILEVEGKILTKDPSVVGAYDIVPLAGVVGEFEDWHRRMSWYWETTCFMQRVGMNSSNSSRSTGTALIDRLRSEQQTGFPDVEHAAIELSRVAETAWLRQLASWVLYGKLPAFGANDFYIKSSNIEAQESASFVKDKSLLPKFVSASTASSILLIGKSLNQVRRYGRQTKPLGATADQTISEADLTSAHLQQLTALSLPIVSAQLSRAISTIRLSLSRNVLQSLLPMQMILELLSCLKQFFLLERGEFAVTLIGESDNRLHARQQSMGRLLQQDPVKGLQGLSLKDAEFHQTLSQTWKTLAAQDEDVEDDILDFAQRHITFSAPVDYNSRPSTSDSVYGATLSLSYVAFNDLLFPKAVSLGLDVPPPLDLFISQKEIEIYASVNAYLLSLKRAHLRLSDLWRRTAARRDSSAARNISLLSTDARERTRERRVAMRKVWATCSAATFLLSETTAYLEGEIARESWSHFEDWVKEPLLSDEPDISQTMSSISTTPAASQRDPETLASGHRTFLASLTYALLLNDVPYTKQLRSLLGNVDSLIAFFNRLLEAQQKLDLEQDASGETGYTLEEEQRLSLELDRARKKVDSDLKSVVNRLRQLDRERTGSGRYLHTSPGDSGFEPWKGGGVDRLLMKLEFGRMVEGGFDIV</sequence>